<dbReference type="Proteomes" id="UP000629911">
    <property type="component" value="Unassembled WGS sequence"/>
</dbReference>
<reference evidence="3" key="1">
    <citation type="journal article" date="2019" name="Int. J. Syst. Evol. Microbiol.">
        <title>The Global Catalogue of Microorganisms (GCM) 10K type strain sequencing project: providing services to taxonomists for standard genome sequencing and annotation.</title>
        <authorList>
            <consortium name="The Broad Institute Genomics Platform"/>
            <consortium name="The Broad Institute Genome Sequencing Center for Infectious Disease"/>
            <person name="Wu L."/>
            <person name="Ma J."/>
        </authorList>
    </citation>
    <scope>NUCLEOTIDE SEQUENCE [LARGE SCALE GENOMIC DNA]</scope>
    <source>
        <strain evidence="3">JCM 4422</strain>
    </source>
</reference>
<dbReference type="PANTHER" id="PTHR43312">
    <property type="entry name" value="D-THREO-ALDOSE 1-DEHYDROGENASE"/>
    <property type="match status" value="1"/>
</dbReference>
<dbReference type="InterPro" id="IPR023210">
    <property type="entry name" value="NADP_OxRdtase_dom"/>
</dbReference>
<dbReference type="EMBL" id="BMTZ01000004">
    <property type="protein sequence ID" value="GGT45135.1"/>
    <property type="molecule type" value="Genomic_DNA"/>
</dbReference>
<dbReference type="SUPFAM" id="SSF51430">
    <property type="entry name" value="NAD(P)-linked oxidoreductase"/>
    <property type="match status" value="1"/>
</dbReference>
<sequence>MSAQLAAGTYRCRDVAQSVAAALSAGVTWVDMAPNYAFDTAESSLRPLLGACPHVRVSTKVGFVPDSDRRAARAAGVLPYDHNRGHCLTRPYIAWQVARSRARLGRVPDLVFVHNPEHGRPDRTGLLRMLTEAFEELEGVADAGEIGGYGVATWVGLSNGMFTVPELTALAKSVGGPHHHFRAVQFPVSLVHLAVVADALEGRGSLAEAHETGLDVFASAPLGGGELPGAMTEELVRSIDAAASPAQAALLVALSAPGVSQVLLSASTPAHWADARGAAAREPLSPDRLRRVIDVLGT</sequence>
<comment type="caution">
    <text evidence="2">The sequence shown here is derived from an EMBL/GenBank/DDBJ whole genome shotgun (WGS) entry which is preliminary data.</text>
</comment>
<feature type="domain" description="NADP-dependent oxidoreductase" evidence="1">
    <location>
        <begin position="13"/>
        <end position="291"/>
    </location>
</feature>
<dbReference type="InterPro" id="IPR053135">
    <property type="entry name" value="AKR2_Oxidoreductase"/>
</dbReference>
<evidence type="ECO:0000313" key="2">
    <source>
        <dbReference type="EMBL" id="GGT45135.1"/>
    </source>
</evidence>
<keyword evidence="3" id="KW-1185">Reference proteome</keyword>
<dbReference type="Pfam" id="PF00248">
    <property type="entry name" value="Aldo_ket_red"/>
    <property type="match status" value="1"/>
</dbReference>
<evidence type="ECO:0000259" key="1">
    <source>
        <dbReference type="Pfam" id="PF00248"/>
    </source>
</evidence>
<gene>
    <name evidence="2" type="ORF">GCM10010287_17920</name>
</gene>
<name>A0ABQ2TVZ9_9ACTN</name>
<dbReference type="PANTHER" id="PTHR43312:SF1">
    <property type="entry name" value="NADP-DEPENDENT OXIDOREDUCTASE DOMAIN-CONTAINING PROTEIN"/>
    <property type="match status" value="1"/>
</dbReference>
<evidence type="ECO:0000313" key="3">
    <source>
        <dbReference type="Proteomes" id="UP000629911"/>
    </source>
</evidence>
<dbReference type="InterPro" id="IPR036812">
    <property type="entry name" value="NAD(P)_OxRdtase_dom_sf"/>
</dbReference>
<organism evidence="2 3">
    <name type="scientific">Streptomyces variabilis</name>
    <dbReference type="NCBI Taxonomy" id="67372"/>
    <lineage>
        <taxon>Bacteria</taxon>
        <taxon>Bacillati</taxon>
        <taxon>Actinomycetota</taxon>
        <taxon>Actinomycetes</taxon>
        <taxon>Kitasatosporales</taxon>
        <taxon>Streptomycetaceae</taxon>
        <taxon>Streptomyces</taxon>
        <taxon>Streptomyces griseoincarnatus group</taxon>
    </lineage>
</organism>
<dbReference type="Gene3D" id="3.20.20.100">
    <property type="entry name" value="NADP-dependent oxidoreductase domain"/>
    <property type="match status" value="1"/>
</dbReference>
<accession>A0ABQ2TVZ9</accession>
<dbReference type="RefSeq" id="WP_189364202.1">
    <property type="nucleotide sequence ID" value="NZ_BMTZ01000004.1"/>
</dbReference>
<proteinExistence type="predicted"/>
<protein>
    <submittedName>
        <fullName evidence="2">Oxidoreductase</fullName>
    </submittedName>
</protein>